<gene>
    <name evidence="6" type="ORF">I8J29_07010</name>
</gene>
<dbReference type="Proteomes" id="UP000670947">
    <property type="component" value="Unassembled WGS sequence"/>
</dbReference>
<evidence type="ECO:0000256" key="2">
    <source>
        <dbReference type="ARBA" id="ARBA00022670"/>
    </source>
</evidence>
<keyword evidence="2" id="KW-0645">Protease</keyword>
<dbReference type="SUPFAM" id="SSF54001">
    <property type="entry name" value="Cysteine proteinases"/>
    <property type="match status" value="1"/>
</dbReference>
<dbReference type="InterPro" id="IPR038765">
    <property type="entry name" value="Papain-like_cys_pep_sf"/>
</dbReference>
<comment type="similarity">
    <text evidence="1">Belongs to the peptidase C40 family.</text>
</comment>
<accession>A0ABS3W715</accession>
<keyword evidence="3" id="KW-0378">Hydrolase</keyword>
<evidence type="ECO:0000256" key="3">
    <source>
        <dbReference type="ARBA" id="ARBA00022801"/>
    </source>
</evidence>
<reference evidence="6 7" key="1">
    <citation type="submission" date="2021-03" db="EMBL/GenBank/DDBJ databases">
        <title>Paenibacillus artemisicola MWE-103 whole genome sequence.</title>
        <authorList>
            <person name="Ham Y.J."/>
        </authorList>
    </citation>
    <scope>NUCLEOTIDE SEQUENCE [LARGE SCALE GENOMIC DNA]</scope>
    <source>
        <strain evidence="6 7">MWE-103</strain>
    </source>
</reference>
<dbReference type="Gene3D" id="3.90.1720.10">
    <property type="entry name" value="endopeptidase domain like (from Nostoc punctiforme)"/>
    <property type="match status" value="1"/>
</dbReference>
<evidence type="ECO:0000313" key="6">
    <source>
        <dbReference type="EMBL" id="MBO7743935.1"/>
    </source>
</evidence>
<evidence type="ECO:0000256" key="1">
    <source>
        <dbReference type="ARBA" id="ARBA00007074"/>
    </source>
</evidence>
<keyword evidence="4" id="KW-0788">Thiol protease</keyword>
<dbReference type="EMBL" id="JAGGDJ010000003">
    <property type="protein sequence ID" value="MBO7743935.1"/>
    <property type="molecule type" value="Genomic_DNA"/>
</dbReference>
<evidence type="ECO:0000313" key="7">
    <source>
        <dbReference type="Proteomes" id="UP000670947"/>
    </source>
</evidence>
<name>A0ABS3W715_9BACL</name>
<protein>
    <submittedName>
        <fullName evidence="6">C40 family peptidase</fullName>
    </submittedName>
</protein>
<proteinExistence type="inferred from homology"/>
<dbReference type="InterPro" id="IPR051202">
    <property type="entry name" value="Peptidase_C40"/>
</dbReference>
<sequence length="186" mass="20606">MIGTSLYVELGSLSQLIETPVRWDARSKTVVVAPRIEPVKQTTMDKRGNTLRAAAAGSPKAETAIAFAKKFVGTPYRFDAEPYAQSDAFDCSSFMQHVFKHVGIELPRSAQAQSRIGQSVSRDKLAPGDLVFFYTPGRYASRDIVGHVGMYLGNNQVIQTYGEPGVTITRLDGDWDKRFLFGRRVL</sequence>
<feature type="domain" description="NlpC/P60" evidence="5">
    <location>
        <begin position="58"/>
        <end position="186"/>
    </location>
</feature>
<evidence type="ECO:0000256" key="4">
    <source>
        <dbReference type="ARBA" id="ARBA00022807"/>
    </source>
</evidence>
<dbReference type="Pfam" id="PF00877">
    <property type="entry name" value="NLPC_P60"/>
    <property type="match status" value="1"/>
</dbReference>
<organism evidence="6 7">
    <name type="scientific">Paenibacillus artemisiicola</name>
    <dbReference type="NCBI Taxonomy" id="1172618"/>
    <lineage>
        <taxon>Bacteria</taxon>
        <taxon>Bacillati</taxon>
        <taxon>Bacillota</taxon>
        <taxon>Bacilli</taxon>
        <taxon>Bacillales</taxon>
        <taxon>Paenibacillaceae</taxon>
        <taxon>Paenibacillus</taxon>
    </lineage>
</organism>
<keyword evidence="7" id="KW-1185">Reference proteome</keyword>
<comment type="caution">
    <text evidence="6">The sequence shown here is derived from an EMBL/GenBank/DDBJ whole genome shotgun (WGS) entry which is preliminary data.</text>
</comment>
<dbReference type="InterPro" id="IPR000064">
    <property type="entry name" value="NLP_P60_dom"/>
</dbReference>
<evidence type="ECO:0000259" key="5">
    <source>
        <dbReference type="PROSITE" id="PS51935"/>
    </source>
</evidence>
<dbReference type="PANTHER" id="PTHR47053">
    <property type="entry name" value="MUREIN DD-ENDOPEPTIDASE MEPH-RELATED"/>
    <property type="match status" value="1"/>
</dbReference>
<dbReference type="PROSITE" id="PS51935">
    <property type="entry name" value="NLPC_P60"/>
    <property type="match status" value="1"/>
</dbReference>
<dbReference type="PANTHER" id="PTHR47053:SF1">
    <property type="entry name" value="MUREIN DD-ENDOPEPTIDASE MEPH-RELATED"/>
    <property type="match status" value="1"/>
</dbReference>